<keyword evidence="7 10" id="KW-1133">Transmembrane helix</keyword>
<gene>
    <name evidence="11" type="ORF">WH50_24185</name>
</gene>
<dbReference type="Pfam" id="PF04442">
    <property type="entry name" value="CtaG_Cox11"/>
    <property type="match status" value="1"/>
</dbReference>
<comment type="function">
    <text evidence="1">Exerts its effect at some terminal stage of cytochrome c oxidase synthesis, probably by being involved in the insertion of the copper B into subunit I.</text>
</comment>
<name>A0ABX5LTG1_9GAMM</name>
<organism evidence="11 12">
    <name type="scientific">Pokkaliibacter plantistimulans</name>
    <dbReference type="NCBI Taxonomy" id="1635171"/>
    <lineage>
        <taxon>Bacteria</taxon>
        <taxon>Pseudomonadati</taxon>
        <taxon>Pseudomonadota</taxon>
        <taxon>Gammaproteobacteria</taxon>
        <taxon>Oceanospirillales</taxon>
        <taxon>Balneatrichaceae</taxon>
        <taxon>Pokkaliibacter</taxon>
    </lineage>
</organism>
<evidence type="ECO:0000256" key="3">
    <source>
        <dbReference type="ARBA" id="ARBA00009620"/>
    </source>
</evidence>
<proteinExistence type="inferred from homology"/>
<dbReference type="Proteomes" id="UP000248090">
    <property type="component" value="Unassembled WGS sequence"/>
</dbReference>
<protein>
    <recommendedName>
        <fullName evidence="4">Cytochrome c oxidase assembly protein CtaG</fullName>
    </recommendedName>
</protein>
<dbReference type="EMBL" id="LAPT01000145">
    <property type="protein sequence ID" value="PXF28788.1"/>
    <property type="molecule type" value="Genomic_DNA"/>
</dbReference>
<dbReference type="PANTHER" id="PTHR21320:SF3">
    <property type="entry name" value="CYTOCHROME C OXIDASE ASSEMBLY PROTEIN COX11, MITOCHONDRIAL-RELATED"/>
    <property type="match status" value="1"/>
</dbReference>
<keyword evidence="12" id="KW-1185">Reference proteome</keyword>
<dbReference type="InterPro" id="IPR023471">
    <property type="entry name" value="CtaG/Cox11_dom_sf"/>
</dbReference>
<evidence type="ECO:0000256" key="5">
    <source>
        <dbReference type="ARBA" id="ARBA00022692"/>
    </source>
</evidence>
<evidence type="ECO:0000256" key="4">
    <source>
        <dbReference type="ARBA" id="ARBA00015384"/>
    </source>
</evidence>
<evidence type="ECO:0000256" key="1">
    <source>
        <dbReference type="ARBA" id="ARBA00004007"/>
    </source>
</evidence>
<reference evidence="11 12" key="1">
    <citation type="submission" date="2015-03" db="EMBL/GenBank/DDBJ databases">
        <authorList>
            <person name="Krishnan R."/>
            <person name="Midha S."/>
            <person name="Patil P.B."/>
            <person name="Rameshkumar N."/>
        </authorList>
    </citation>
    <scope>NUCLEOTIDE SEQUENCE [LARGE SCALE GENOMIC DNA]</scope>
    <source>
        <strain evidence="11 12">L1E11</strain>
    </source>
</reference>
<dbReference type="InterPro" id="IPR007533">
    <property type="entry name" value="Cyt_c_oxidase_assmbl_CtaG"/>
</dbReference>
<sequence>MDARTQRSLVWLVLLPVAMFGFGFALVPLYDVFCRVTGLNGKVNTSPLAMPVSAKVDLSRSINIQFVTQNNANMPWTFQPLSTEMEIHPGADSRAVFRVKNVTDHPMSAQAIPSISPAEAAQYFHKIQCFCFNQQHLAARESLDMPVIFYVDPELPDYIHTITLGYTLFDVTKLAARAN</sequence>
<dbReference type="PIRSF" id="PIRSF005413">
    <property type="entry name" value="COX11"/>
    <property type="match status" value="1"/>
</dbReference>
<evidence type="ECO:0000256" key="6">
    <source>
        <dbReference type="ARBA" id="ARBA00022968"/>
    </source>
</evidence>
<accession>A0ABX5LTG1</accession>
<feature type="transmembrane region" description="Helical" evidence="10">
    <location>
        <begin position="9"/>
        <end position="30"/>
    </location>
</feature>
<keyword evidence="6" id="KW-0735">Signal-anchor</keyword>
<comment type="caution">
    <text evidence="11">The sequence shown here is derived from an EMBL/GenBank/DDBJ whole genome shotgun (WGS) entry which is preliminary data.</text>
</comment>
<evidence type="ECO:0000256" key="7">
    <source>
        <dbReference type="ARBA" id="ARBA00022989"/>
    </source>
</evidence>
<dbReference type="RefSeq" id="WP_243410266.1">
    <property type="nucleotide sequence ID" value="NZ_CP177354.1"/>
</dbReference>
<dbReference type="SUPFAM" id="SSF110111">
    <property type="entry name" value="Ctag/Cox11"/>
    <property type="match status" value="1"/>
</dbReference>
<comment type="subcellular location">
    <subcellularLocation>
        <location evidence="2">Cell inner membrane</location>
        <topology evidence="2">Single-pass type II membrane protein</topology>
        <orientation evidence="2">Periplasmic side</orientation>
    </subcellularLocation>
</comment>
<evidence type="ECO:0000313" key="12">
    <source>
        <dbReference type="Proteomes" id="UP000248090"/>
    </source>
</evidence>
<keyword evidence="9 10" id="KW-0472">Membrane</keyword>
<dbReference type="NCBIfam" id="NF003465">
    <property type="entry name" value="PRK05089.1"/>
    <property type="match status" value="1"/>
</dbReference>
<evidence type="ECO:0000256" key="9">
    <source>
        <dbReference type="ARBA" id="ARBA00023136"/>
    </source>
</evidence>
<keyword evidence="5 10" id="KW-0812">Transmembrane</keyword>
<comment type="similarity">
    <text evidence="3">Belongs to the COX11/CtaG family.</text>
</comment>
<dbReference type="PANTHER" id="PTHR21320">
    <property type="entry name" value="CYTOCHROME C OXIDASE ASSEMBLY PROTEIN COX11-RELATED"/>
    <property type="match status" value="1"/>
</dbReference>
<evidence type="ECO:0000256" key="8">
    <source>
        <dbReference type="ARBA" id="ARBA00023008"/>
    </source>
</evidence>
<evidence type="ECO:0000256" key="10">
    <source>
        <dbReference type="SAM" id="Phobius"/>
    </source>
</evidence>
<evidence type="ECO:0000313" key="11">
    <source>
        <dbReference type="EMBL" id="PXF28788.1"/>
    </source>
</evidence>
<dbReference type="Gene3D" id="2.60.370.10">
    <property type="entry name" value="Ctag/Cox11"/>
    <property type="match status" value="1"/>
</dbReference>
<keyword evidence="8" id="KW-0186">Copper</keyword>
<evidence type="ECO:0000256" key="2">
    <source>
        <dbReference type="ARBA" id="ARBA00004382"/>
    </source>
</evidence>